<dbReference type="Pfam" id="PF02992">
    <property type="entry name" value="Transposase_21"/>
    <property type="match status" value="1"/>
</dbReference>
<dbReference type="PANTHER" id="PTHR10775:SF182">
    <property type="entry name" value="TRANSPOSON, EN_SPM-LIKE, TRANSPOSASE-ASSOCIATED DOMAIN PROTEIN-RELATED"/>
    <property type="match status" value="1"/>
</dbReference>
<name>A0AAW2SW16_9LAMI</name>
<reference evidence="1" key="2">
    <citation type="journal article" date="2024" name="Plant">
        <title>Genomic evolution and insights into agronomic trait innovations of Sesamum species.</title>
        <authorList>
            <person name="Miao H."/>
            <person name="Wang L."/>
            <person name="Qu L."/>
            <person name="Liu H."/>
            <person name="Sun Y."/>
            <person name="Le M."/>
            <person name="Wang Q."/>
            <person name="Wei S."/>
            <person name="Zheng Y."/>
            <person name="Lin W."/>
            <person name="Duan Y."/>
            <person name="Cao H."/>
            <person name="Xiong S."/>
            <person name="Wang X."/>
            <person name="Wei L."/>
            <person name="Li C."/>
            <person name="Ma Q."/>
            <person name="Ju M."/>
            <person name="Zhao R."/>
            <person name="Li G."/>
            <person name="Mu C."/>
            <person name="Tian Q."/>
            <person name="Mei H."/>
            <person name="Zhang T."/>
            <person name="Gao T."/>
            <person name="Zhang H."/>
        </authorList>
    </citation>
    <scope>NUCLEOTIDE SEQUENCE</scope>
    <source>
        <strain evidence="1">KEN8</strain>
    </source>
</reference>
<reference evidence="1" key="1">
    <citation type="submission" date="2020-06" db="EMBL/GenBank/DDBJ databases">
        <authorList>
            <person name="Li T."/>
            <person name="Hu X."/>
            <person name="Zhang T."/>
            <person name="Song X."/>
            <person name="Zhang H."/>
            <person name="Dai N."/>
            <person name="Sheng W."/>
            <person name="Hou X."/>
            <person name="Wei L."/>
        </authorList>
    </citation>
    <scope>NUCLEOTIDE SEQUENCE</scope>
    <source>
        <strain evidence="1">KEN8</strain>
        <tissue evidence="1">Leaf</tissue>
    </source>
</reference>
<protein>
    <submittedName>
        <fullName evidence="1">Uncharacterized protein</fullName>
    </submittedName>
</protein>
<dbReference type="PANTHER" id="PTHR10775">
    <property type="entry name" value="OS08G0208400 PROTEIN"/>
    <property type="match status" value="1"/>
</dbReference>
<comment type="caution">
    <text evidence="1">The sequence shown here is derived from an EMBL/GenBank/DDBJ whole genome shotgun (WGS) entry which is preliminary data.</text>
</comment>
<dbReference type="EMBL" id="JACGWM010000001">
    <property type="protein sequence ID" value="KAL0396289.1"/>
    <property type="molecule type" value="Genomic_DNA"/>
</dbReference>
<dbReference type="InterPro" id="IPR004242">
    <property type="entry name" value="Transposase_21"/>
</dbReference>
<proteinExistence type="predicted"/>
<gene>
    <name evidence="1" type="ORF">Scaly_0077300</name>
</gene>
<dbReference type="AlphaFoldDB" id="A0AAW2SW16"/>
<organism evidence="1">
    <name type="scientific">Sesamum calycinum</name>
    <dbReference type="NCBI Taxonomy" id="2727403"/>
    <lineage>
        <taxon>Eukaryota</taxon>
        <taxon>Viridiplantae</taxon>
        <taxon>Streptophyta</taxon>
        <taxon>Embryophyta</taxon>
        <taxon>Tracheophyta</taxon>
        <taxon>Spermatophyta</taxon>
        <taxon>Magnoliopsida</taxon>
        <taxon>eudicotyledons</taxon>
        <taxon>Gunneridae</taxon>
        <taxon>Pentapetalae</taxon>
        <taxon>asterids</taxon>
        <taxon>lamiids</taxon>
        <taxon>Lamiales</taxon>
        <taxon>Pedaliaceae</taxon>
        <taxon>Sesamum</taxon>
    </lineage>
</organism>
<accession>A0AAW2SW16</accession>
<sequence>MYNDCMLYWKDDVYLEYRIFCGDARYKDARGRDPNQVNSPYAVLRYLLLTPHQQRLYSSRATAKHMTLHATHQTEVGLMCHPSDAKACKHFNQMYLDFVEESRNDRLGLCTIGFAPHSQYSRTYS</sequence>
<evidence type="ECO:0000313" key="1">
    <source>
        <dbReference type="EMBL" id="KAL0396289.1"/>
    </source>
</evidence>